<evidence type="ECO:0000256" key="2">
    <source>
        <dbReference type="ARBA" id="ARBA00006742"/>
    </source>
</evidence>
<keyword evidence="12" id="KW-1185">Reference proteome</keyword>
<dbReference type="SMART" id="SM01323">
    <property type="entry name" value="YajC"/>
    <property type="match status" value="1"/>
</dbReference>
<organism evidence="11 12">
    <name type="scientific">Savagea faecisuis</name>
    <dbReference type="NCBI Taxonomy" id="1274803"/>
    <lineage>
        <taxon>Bacteria</taxon>
        <taxon>Bacillati</taxon>
        <taxon>Bacillota</taxon>
        <taxon>Bacilli</taxon>
        <taxon>Bacillales</taxon>
        <taxon>Caryophanaceae</taxon>
        <taxon>Savagea</taxon>
    </lineage>
</organism>
<keyword evidence="8" id="KW-0811">Translocation</keyword>
<keyword evidence="9 10" id="KW-0472">Membrane</keyword>
<evidence type="ECO:0000256" key="1">
    <source>
        <dbReference type="ARBA" id="ARBA00004162"/>
    </source>
</evidence>
<keyword evidence="7 10" id="KW-1133">Transmembrane helix</keyword>
<keyword evidence="5 10" id="KW-0812">Transmembrane</keyword>
<evidence type="ECO:0000256" key="10">
    <source>
        <dbReference type="SAM" id="Phobius"/>
    </source>
</evidence>
<evidence type="ECO:0000256" key="7">
    <source>
        <dbReference type="ARBA" id="ARBA00022989"/>
    </source>
</evidence>
<dbReference type="Proteomes" id="UP001596976">
    <property type="component" value="Unassembled WGS sequence"/>
</dbReference>
<reference evidence="12" key="1">
    <citation type="journal article" date="2019" name="Int. J. Syst. Evol. Microbiol.">
        <title>The Global Catalogue of Microorganisms (GCM) 10K type strain sequencing project: providing services to taxonomists for standard genome sequencing and annotation.</title>
        <authorList>
            <consortium name="The Broad Institute Genomics Platform"/>
            <consortium name="The Broad Institute Genome Sequencing Center for Infectious Disease"/>
            <person name="Wu L."/>
            <person name="Ma J."/>
        </authorList>
    </citation>
    <scope>NUCLEOTIDE SEQUENCE [LARGE SCALE GENOMIC DNA]</scope>
    <source>
        <strain evidence="12">CCUG 63563</strain>
    </source>
</reference>
<evidence type="ECO:0000256" key="9">
    <source>
        <dbReference type="ARBA" id="ARBA00023136"/>
    </source>
</evidence>
<dbReference type="EMBL" id="JBHTJF010000022">
    <property type="protein sequence ID" value="MFD0943495.1"/>
    <property type="molecule type" value="Genomic_DNA"/>
</dbReference>
<evidence type="ECO:0000313" key="12">
    <source>
        <dbReference type="Proteomes" id="UP001596976"/>
    </source>
</evidence>
<keyword evidence="6" id="KW-0653">Protein transport</keyword>
<evidence type="ECO:0000256" key="4">
    <source>
        <dbReference type="ARBA" id="ARBA00022475"/>
    </source>
</evidence>
<feature type="transmembrane region" description="Helical" evidence="10">
    <location>
        <begin position="6"/>
        <end position="24"/>
    </location>
</feature>
<evidence type="ECO:0000256" key="5">
    <source>
        <dbReference type="ARBA" id="ARBA00022692"/>
    </source>
</evidence>
<dbReference type="RefSeq" id="WP_381011413.1">
    <property type="nucleotide sequence ID" value="NZ_JBHTJF010000022.1"/>
</dbReference>
<dbReference type="PANTHER" id="PTHR33909">
    <property type="entry name" value="SEC TRANSLOCON ACCESSORY COMPLEX SUBUNIT YAJC"/>
    <property type="match status" value="1"/>
</dbReference>
<dbReference type="Pfam" id="PF02699">
    <property type="entry name" value="YajC"/>
    <property type="match status" value="1"/>
</dbReference>
<comment type="caution">
    <text evidence="11">The sequence shown here is derived from an EMBL/GenBank/DDBJ whole genome shotgun (WGS) entry which is preliminary data.</text>
</comment>
<evidence type="ECO:0000313" key="11">
    <source>
        <dbReference type="EMBL" id="MFD0943495.1"/>
    </source>
</evidence>
<accession>A0ABW3GYJ5</accession>
<comment type="subcellular location">
    <subcellularLocation>
        <location evidence="1">Cell membrane</location>
        <topology evidence="1">Single-pass membrane protein</topology>
    </subcellularLocation>
</comment>
<evidence type="ECO:0000256" key="6">
    <source>
        <dbReference type="ARBA" id="ARBA00022927"/>
    </source>
</evidence>
<protein>
    <submittedName>
        <fullName evidence="11">Preprotein translocase subunit YajC</fullName>
    </submittedName>
</protein>
<evidence type="ECO:0000256" key="3">
    <source>
        <dbReference type="ARBA" id="ARBA00022448"/>
    </source>
</evidence>
<keyword evidence="3" id="KW-0813">Transport</keyword>
<gene>
    <name evidence="11" type="primary">yajC</name>
    <name evidence="11" type="ORF">ACFQ0V_06855</name>
</gene>
<proteinExistence type="inferred from homology"/>
<dbReference type="PANTHER" id="PTHR33909:SF1">
    <property type="entry name" value="SEC TRANSLOCON ACCESSORY COMPLEX SUBUNIT YAJC"/>
    <property type="match status" value="1"/>
</dbReference>
<dbReference type="PRINTS" id="PR01853">
    <property type="entry name" value="YAJCTRNLCASE"/>
</dbReference>
<evidence type="ECO:0000256" key="8">
    <source>
        <dbReference type="ARBA" id="ARBA00023010"/>
    </source>
</evidence>
<name>A0ABW3GYJ5_9BACL</name>
<sequence>MGGELGSTLIMLVLMFALVYFMMIRPQQKRMKQMKAMHDSLQRGDEIVTVGGIHGTIDALEDTVVHVRVANDVVVKFERQAIGTVLNKSV</sequence>
<dbReference type="NCBIfam" id="TIGR00739">
    <property type="entry name" value="yajC"/>
    <property type="match status" value="1"/>
</dbReference>
<dbReference type="InterPro" id="IPR003849">
    <property type="entry name" value="Preprotein_translocase_YajC"/>
</dbReference>
<keyword evidence="4" id="KW-1003">Cell membrane</keyword>
<comment type="similarity">
    <text evidence="2">Belongs to the YajC family.</text>
</comment>